<dbReference type="AlphaFoldDB" id="A0A1I2KQT8"/>
<feature type="domain" description="Metallo-beta-lactamase" evidence="7">
    <location>
        <begin position="546"/>
        <end position="759"/>
    </location>
</feature>
<dbReference type="CDD" id="cd07731">
    <property type="entry name" value="ComA-like_MBL-fold"/>
    <property type="match status" value="1"/>
</dbReference>
<feature type="transmembrane region" description="Helical" evidence="6">
    <location>
        <begin position="420"/>
        <end position="439"/>
    </location>
</feature>
<feature type="transmembrane region" description="Helical" evidence="6">
    <location>
        <begin position="300"/>
        <end position="327"/>
    </location>
</feature>
<feature type="transmembrane region" description="Helical" evidence="6">
    <location>
        <begin position="359"/>
        <end position="376"/>
    </location>
</feature>
<feature type="transmembrane region" description="Helical" evidence="6">
    <location>
        <begin position="50"/>
        <end position="69"/>
    </location>
</feature>
<dbReference type="RefSeq" id="WP_177198928.1">
    <property type="nucleotide sequence ID" value="NZ_FOOK01000002.1"/>
</dbReference>
<evidence type="ECO:0000256" key="2">
    <source>
        <dbReference type="ARBA" id="ARBA00022475"/>
    </source>
</evidence>
<protein>
    <submittedName>
        <fullName evidence="8">Competence protein ComEC</fullName>
    </submittedName>
</protein>
<name>A0A1I2KQT8_9BACL</name>
<dbReference type="Pfam" id="PF13567">
    <property type="entry name" value="DUF4131"/>
    <property type="match status" value="1"/>
</dbReference>
<feature type="transmembrane region" description="Helical" evidence="6">
    <location>
        <begin position="483"/>
        <end position="501"/>
    </location>
</feature>
<dbReference type="InterPro" id="IPR035681">
    <property type="entry name" value="ComA-like_MBL"/>
</dbReference>
<evidence type="ECO:0000313" key="9">
    <source>
        <dbReference type="Proteomes" id="UP000198661"/>
    </source>
</evidence>
<accession>A0A1I2KQT8</accession>
<dbReference type="Gene3D" id="3.60.15.10">
    <property type="entry name" value="Ribonuclease Z/Hydroxyacylglutathione hydrolase-like"/>
    <property type="match status" value="1"/>
</dbReference>
<dbReference type="EMBL" id="FOOK01000002">
    <property type="protein sequence ID" value="SFF68728.1"/>
    <property type="molecule type" value="Genomic_DNA"/>
</dbReference>
<feature type="transmembrane region" description="Helical" evidence="6">
    <location>
        <begin position="388"/>
        <end position="408"/>
    </location>
</feature>
<dbReference type="GO" id="GO:0030420">
    <property type="term" value="P:establishment of competence for transformation"/>
    <property type="evidence" value="ECO:0007669"/>
    <property type="project" value="InterPro"/>
</dbReference>
<dbReference type="InterPro" id="IPR004797">
    <property type="entry name" value="Competence_ComEC/Rec2"/>
</dbReference>
<keyword evidence="4 6" id="KW-1133">Transmembrane helix</keyword>
<evidence type="ECO:0000259" key="7">
    <source>
        <dbReference type="SMART" id="SM00849"/>
    </source>
</evidence>
<dbReference type="NCBIfam" id="TIGR00361">
    <property type="entry name" value="ComEC_Rec2"/>
    <property type="match status" value="1"/>
</dbReference>
<evidence type="ECO:0000256" key="6">
    <source>
        <dbReference type="SAM" id="Phobius"/>
    </source>
</evidence>
<dbReference type="InterPro" id="IPR025405">
    <property type="entry name" value="DUF4131"/>
</dbReference>
<dbReference type="Proteomes" id="UP000198661">
    <property type="component" value="Unassembled WGS sequence"/>
</dbReference>
<feature type="transmembrane region" description="Helical" evidence="6">
    <location>
        <begin position="508"/>
        <end position="526"/>
    </location>
</feature>
<dbReference type="Pfam" id="PF03772">
    <property type="entry name" value="Competence"/>
    <property type="match status" value="1"/>
</dbReference>
<evidence type="ECO:0000256" key="1">
    <source>
        <dbReference type="ARBA" id="ARBA00004651"/>
    </source>
</evidence>
<dbReference type="PANTHER" id="PTHR30619">
    <property type="entry name" value="DNA INTERNALIZATION/COMPETENCE PROTEIN COMEC/REC2"/>
    <property type="match status" value="1"/>
</dbReference>
<gene>
    <name evidence="8" type="ORF">SAMN04488025_102199</name>
</gene>
<dbReference type="Pfam" id="PF00753">
    <property type="entry name" value="Lactamase_B"/>
    <property type="match status" value="1"/>
</dbReference>
<feature type="transmembrane region" description="Helical" evidence="6">
    <location>
        <begin position="334"/>
        <end position="353"/>
    </location>
</feature>
<feature type="transmembrane region" description="Helical" evidence="6">
    <location>
        <begin position="253"/>
        <end position="280"/>
    </location>
</feature>
<keyword evidence="3 6" id="KW-0812">Transmembrane</keyword>
<keyword evidence="2" id="KW-1003">Cell membrane</keyword>
<dbReference type="InterPro" id="IPR004477">
    <property type="entry name" value="ComEC_N"/>
</dbReference>
<feature type="transmembrane region" description="Helical" evidence="6">
    <location>
        <begin position="446"/>
        <end position="463"/>
    </location>
</feature>
<evidence type="ECO:0000256" key="3">
    <source>
        <dbReference type="ARBA" id="ARBA00022692"/>
    </source>
</evidence>
<dbReference type="PANTHER" id="PTHR30619:SF1">
    <property type="entry name" value="RECOMBINATION PROTEIN 2"/>
    <property type="match status" value="1"/>
</dbReference>
<reference evidence="8 9" key="1">
    <citation type="submission" date="2016-10" db="EMBL/GenBank/DDBJ databases">
        <authorList>
            <person name="de Groot N.N."/>
        </authorList>
    </citation>
    <scope>NUCLEOTIDE SEQUENCE [LARGE SCALE GENOMIC DNA]</scope>
    <source>
        <strain evidence="8 9">DSM 44945</strain>
    </source>
</reference>
<keyword evidence="5 6" id="KW-0472">Membrane</keyword>
<dbReference type="SUPFAM" id="SSF56281">
    <property type="entry name" value="Metallo-hydrolase/oxidoreductase"/>
    <property type="match status" value="1"/>
</dbReference>
<dbReference type="InterPro" id="IPR001279">
    <property type="entry name" value="Metallo-B-lactamas"/>
</dbReference>
<dbReference type="InterPro" id="IPR036866">
    <property type="entry name" value="RibonucZ/Hydroxyglut_hydro"/>
</dbReference>
<sequence>MRRPLVVFVSGWIFGIALAAKTSGDWRLWAGASVFMAAAGWLEHRYFRRLLPLFLFFVGFFAGGAHLSWTEEGNRSAIAEAVPADAGEVRAQVGGRIASAPEVDGDRLRFTLEVRFLALEGQRPLSLPGERVAARVTLRSAREQELARKWKRGMELSASAILERPSPARNPGGFDYRRYLYMQGIHWTARIDGLSRVQAVSDASLDLRADIDDLRRWLGERLEALYPEEIAGLVRGMILGEREAVPPDAEADFALLGLAHLLAISGLHVGVFVGAIYGLLKGIGLTREKAAGTVLLLLPLVALLTGAGAPVVRAAIMAGLALLAVILRRFRDGLTFLAVAAWALLAWNPYMLFQPGFQLSFAVTLALLVAAGPVSRIMPFPWAWLNQLAAVTLVAQLASFPLIIYHFYEFSFLSWAVNLAAVPVVSLLVIPLAMLALALGAVHEGLAFFPAFLSSSVLSALLRGTDFLARWNGAHPAWAPPPVWWLAAYAAVCFQGLFAWTGEVRRRALHRTAFLLLMLGLVAFAWSPEALAREREVRIAFLDVGQGDCAVIETPGGQVILVDGGGTLPVPRQDWQRRRKEHDTGRDVVIPYLKYRGIRRIDYLVITHGDADHVGGLAAVVERFPVRRVIRNPHPPGSEVERRLMRLLADRGAEVYTAPRGSGGSLEPGVAWQFLHPGREVSTGEATNDDSVVFLLYAYGRTVLMTGDIEERAEREIAAAWDLPPVDWLKVAHHGSRTSTHPAWLKETRPAHAVISVGENNRFGHPAPEVLQRLKEQGTRVWRTDRHGAVTVRIDSSGRMRVETMLASGKEKGVTDEEGVLWNSSP</sequence>
<dbReference type="GO" id="GO:0005886">
    <property type="term" value="C:plasma membrane"/>
    <property type="evidence" value="ECO:0007669"/>
    <property type="project" value="UniProtKB-SubCell"/>
</dbReference>
<keyword evidence="9" id="KW-1185">Reference proteome</keyword>
<dbReference type="InterPro" id="IPR052159">
    <property type="entry name" value="Competence_DNA_uptake"/>
</dbReference>
<dbReference type="NCBIfam" id="TIGR00360">
    <property type="entry name" value="ComEC_N-term"/>
    <property type="match status" value="1"/>
</dbReference>
<evidence type="ECO:0000256" key="5">
    <source>
        <dbReference type="ARBA" id="ARBA00023136"/>
    </source>
</evidence>
<evidence type="ECO:0000256" key="4">
    <source>
        <dbReference type="ARBA" id="ARBA00022989"/>
    </source>
</evidence>
<comment type="subcellular location">
    <subcellularLocation>
        <location evidence="1">Cell membrane</location>
        <topology evidence="1">Multi-pass membrane protein</topology>
    </subcellularLocation>
</comment>
<evidence type="ECO:0000313" key="8">
    <source>
        <dbReference type="EMBL" id="SFF68728.1"/>
    </source>
</evidence>
<dbReference type="STRING" id="201973.SAMN04488025_102199"/>
<organism evidence="8 9">
    <name type="scientific">Planifilum fulgidum</name>
    <dbReference type="NCBI Taxonomy" id="201973"/>
    <lineage>
        <taxon>Bacteria</taxon>
        <taxon>Bacillati</taxon>
        <taxon>Bacillota</taxon>
        <taxon>Bacilli</taxon>
        <taxon>Bacillales</taxon>
        <taxon>Thermoactinomycetaceae</taxon>
        <taxon>Planifilum</taxon>
    </lineage>
</organism>
<proteinExistence type="predicted"/>
<dbReference type="SMART" id="SM00849">
    <property type="entry name" value="Lactamase_B"/>
    <property type="match status" value="1"/>
</dbReference>